<evidence type="ECO:0000256" key="2">
    <source>
        <dbReference type="ARBA" id="ARBA00022692"/>
    </source>
</evidence>
<feature type="domain" description="G-protein coupled receptors family 1 profile" evidence="7">
    <location>
        <begin position="45"/>
        <end position="326"/>
    </location>
</feature>
<dbReference type="PROSITE" id="PS00237">
    <property type="entry name" value="G_PROTEIN_RECEP_F1_1"/>
    <property type="match status" value="1"/>
</dbReference>
<evidence type="ECO:0000256" key="6">
    <source>
        <dbReference type="SAM" id="Phobius"/>
    </source>
</evidence>
<feature type="transmembrane region" description="Helical" evidence="6">
    <location>
        <begin position="106"/>
        <end position="127"/>
    </location>
</feature>
<dbReference type="AlphaFoldDB" id="A0A5S6QEQ9"/>
<dbReference type="WBParaSite" id="TMUE_1000005708.1">
    <property type="protein sequence ID" value="TMUE_1000005708.1"/>
    <property type="gene ID" value="WBGene00286717"/>
</dbReference>
<evidence type="ECO:0000256" key="5">
    <source>
        <dbReference type="RuleBase" id="RU000688"/>
    </source>
</evidence>
<keyword evidence="3 6" id="KW-1133">Transmembrane helix</keyword>
<keyword evidence="4 6" id="KW-0472">Membrane</keyword>
<feature type="transmembrane region" description="Helical" evidence="6">
    <location>
        <begin position="65"/>
        <end position="86"/>
    </location>
</feature>
<feature type="transmembrane region" description="Helical" evidence="6">
    <location>
        <begin position="30"/>
        <end position="53"/>
    </location>
</feature>
<dbReference type="GO" id="GO:0016020">
    <property type="term" value="C:membrane"/>
    <property type="evidence" value="ECO:0007669"/>
    <property type="project" value="UniProtKB-SubCell"/>
</dbReference>
<dbReference type="Proteomes" id="UP000046395">
    <property type="component" value="Unassembled WGS sequence"/>
</dbReference>
<evidence type="ECO:0000259" key="7">
    <source>
        <dbReference type="PROSITE" id="PS50262"/>
    </source>
</evidence>
<dbReference type="Pfam" id="PF00001">
    <property type="entry name" value="7tm_1"/>
    <property type="match status" value="1"/>
</dbReference>
<dbReference type="GO" id="GO:0004930">
    <property type="term" value="F:G protein-coupled receptor activity"/>
    <property type="evidence" value="ECO:0007669"/>
    <property type="project" value="UniProtKB-KW"/>
</dbReference>
<dbReference type="PRINTS" id="PR00237">
    <property type="entry name" value="GPCRRHODOPSN"/>
</dbReference>
<dbReference type="STRING" id="70415.A0A5S6QEQ9"/>
<keyword evidence="5" id="KW-0297">G-protein coupled receptor</keyword>
<evidence type="ECO:0000256" key="3">
    <source>
        <dbReference type="ARBA" id="ARBA00022989"/>
    </source>
</evidence>
<reference evidence="9" key="1">
    <citation type="submission" date="2019-12" db="UniProtKB">
        <authorList>
            <consortium name="WormBaseParasite"/>
        </authorList>
    </citation>
    <scope>IDENTIFICATION</scope>
</reference>
<organism evidence="8 9">
    <name type="scientific">Trichuris muris</name>
    <name type="common">Mouse whipworm</name>
    <dbReference type="NCBI Taxonomy" id="70415"/>
    <lineage>
        <taxon>Eukaryota</taxon>
        <taxon>Metazoa</taxon>
        <taxon>Ecdysozoa</taxon>
        <taxon>Nematoda</taxon>
        <taxon>Enoplea</taxon>
        <taxon>Dorylaimia</taxon>
        <taxon>Trichinellida</taxon>
        <taxon>Trichuridae</taxon>
        <taxon>Trichuris</taxon>
    </lineage>
</organism>
<sequence length="376" mass="42567">MTDFNVSGCGPDLENDDLSIDKAAELKQVIFGPVLAAFAIVAVASNSACIIVLHKSQQWPRMNLCLIALAAWEIVLICSSFFLYSLPILLYKYAPKHGNYVETYAYWYTLANTSNQASIWVVVVMAVDRYFAICNPFKHRRFENKTKGRILGVVSIFAIIHGFPRFFEVSIERCSFPPNKTNVATVVASDLQKNYTYRVLYKIIGGLLLYSVGPFLTLSFVAVQVSKHLSRYATTRRKLVEIYPKNSSAVDSFASTTSDKTRDQNREQLFLMIIFKFLICHSLPTALDIMETVCQESFFNTEAVGHLVDTSNILVTVNGGCNVLLYIFCSQNFRQQFGRQIFRLPRFNQESGRHSARHFYKQGTLIVETGKSQTNL</sequence>
<proteinExistence type="inferred from homology"/>
<comment type="subcellular location">
    <subcellularLocation>
        <location evidence="1">Membrane</location>
    </subcellularLocation>
</comment>
<dbReference type="InterPro" id="IPR052954">
    <property type="entry name" value="GPCR-Ligand_Int"/>
</dbReference>
<dbReference type="InterPro" id="IPR017452">
    <property type="entry name" value="GPCR_Rhodpsn_7TM"/>
</dbReference>
<dbReference type="PANTHER" id="PTHR46641">
    <property type="entry name" value="FMRFAMIDE RECEPTOR-RELATED"/>
    <property type="match status" value="1"/>
</dbReference>
<dbReference type="PANTHER" id="PTHR46641:SF14">
    <property type="entry name" value="G-PROTEIN COUPLED RECEPTORS FAMILY 1 PROFILE DOMAIN-CONTAINING PROTEIN"/>
    <property type="match status" value="1"/>
</dbReference>
<keyword evidence="5" id="KW-0807">Transducer</keyword>
<keyword evidence="2 5" id="KW-0812">Transmembrane</keyword>
<evidence type="ECO:0000313" key="9">
    <source>
        <dbReference type="WBParaSite" id="TMUE_1000005708.1"/>
    </source>
</evidence>
<comment type="similarity">
    <text evidence="5">Belongs to the G-protein coupled receptor 1 family.</text>
</comment>
<keyword evidence="8" id="KW-1185">Reference proteome</keyword>
<dbReference type="PROSITE" id="PS50262">
    <property type="entry name" value="G_PROTEIN_RECEP_F1_2"/>
    <property type="match status" value="1"/>
</dbReference>
<evidence type="ECO:0000313" key="8">
    <source>
        <dbReference type="Proteomes" id="UP000046395"/>
    </source>
</evidence>
<feature type="transmembrane region" description="Helical" evidence="6">
    <location>
        <begin position="310"/>
        <end position="329"/>
    </location>
</feature>
<feature type="transmembrane region" description="Helical" evidence="6">
    <location>
        <begin position="269"/>
        <end position="290"/>
    </location>
</feature>
<keyword evidence="5" id="KW-0675">Receptor</keyword>
<evidence type="ECO:0000256" key="4">
    <source>
        <dbReference type="ARBA" id="ARBA00023136"/>
    </source>
</evidence>
<evidence type="ECO:0000256" key="1">
    <source>
        <dbReference type="ARBA" id="ARBA00004370"/>
    </source>
</evidence>
<dbReference type="InterPro" id="IPR000276">
    <property type="entry name" value="GPCR_Rhodpsn"/>
</dbReference>
<dbReference type="CDD" id="cd14978">
    <property type="entry name" value="7tmA_FMRFamide_R-like"/>
    <property type="match status" value="1"/>
</dbReference>
<accession>A0A5S6QEQ9</accession>
<feature type="transmembrane region" description="Helical" evidence="6">
    <location>
        <begin position="199"/>
        <end position="223"/>
    </location>
</feature>
<dbReference type="SUPFAM" id="SSF81321">
    <property type="entry name" value="Family A G protein-coupled receptor-like"/>
    <property type="match status" value="1"/>
</dbReference>
<feature type="transmembrane region" description="Helical" evidence="6">
    <location>
        <begin position="148"/>
        <end position="167"/>
    </location>
</feature>
<dbReference type="Gene3D" id="1.20.1070.10">
    <property type="entry name" value="Rhodopsin 7-helix transmembrane proteins"/>
    <property type="match status" value="1"/>
</dbReference>
<protein>
    <submittedName>
        <fullName evidence="9">G_PROTEIN_RECEP_F1_2 domain-containing protein</fullName>
    </submittedName>
</protein>
<name>A0A5S6QEQ9_TRIMR</name>